<evidence type="ECO:0000313" key="2">
    <source>
        <dbReference type="Proteomes" id="UP000509301"/>
    </source>
</evidence>
<gene>
    <name evidence="1" type="ORF">GWK48_09245</name>
</gene>
<dbReference type="OrthoDB" id="36729at2157"/>
<dbReference type="Proteomes" id="UP000509301">
    <property type="component" value="Chromosome"/>
</dbReference>
<protein>
    <submittedName>
        <fullName evidence="1">Uncharacterized protein</fullName>
    </submittedName>
</protein>
<dbReference type="KEGG" id="mten:GWK48_09245"/>
<keyword evidence="2" id="KW-1185">Reference proteome</keyword>
<proteinExistence type="predicted"/>
<evidence type="ECO:0000313" key="1">
    <source>
        <dbReference type="EMBL" id="QKR00537.1"/>
    </source>
</evidence>
<dbReference type="EMBL" id="CP049074">
    <property type="protein sequence ID" value="QKR00537.1"/>
    <property type="molecule type" value="Genomic_DNA"/>
</dbReference>
<accession>A0A6N0NWE9</accession>
<dbReference type="RefSeq" id="WP_174631621.1">
    <property type="nucleotide sequence ID" value="NZ_CP049074.1"/>
</dbReference>
<name>A0A6N0NWE9_9CREN</name>
<reference evidence="1 2" key="1">
    <citation type="submission" date="2020-02" db="EMBL/GenBank/DDBJ databases">
        <title>Comparative genome analysis reveals the metabolism and evolution of the thermophilic archaeal genus Metallosphaera.</title>
        <authorList>
            <person name="Jiang C."/>
        </authorList>
    </citation>
    <scope>NUCLEOTIDE SEQUENCE [LARGE SCALE GENOMIC DNA]</scope>
    <source>
        <strain evidence="1 2">Ric-A</strain>
    </source>
</reference>
<dbReference type="AlphaFoldDB" id="A0A6N0NWE9"/>
<organism evidence="1 2">
    <name type="scientific">Metallosphaera tengchongensis</name>
    <dbReference type="NCBI Taxonomy" id="1532350"/>
    <lineage>
        <taxon>Archaea</taxon>
        <taxon>Thermoproteota</taxon>
        <taxon>Thermoprotei</taxon>
        <taxon>Sulfolobales</taxon>
        <taxon>Sulfolobaceae</taxon>
        <taxon>Metallosphaera</taxon>
    </lineage>
</organism>
<dbReference type="GeneID" id="55642127"/>
<sequence length="143" mass="16390">MSFSKFIADVSESVFDHYGDKLKALAIFPSDPILMLIILEDVDSISFLARGQIFNHFYKKQRNKTEYRKFIVDNQSDPPVIGLILSPGEVGHFYPIVISTITFGYVVYDPDKILDIKNWKAIEDMGIKFIDLKNIKKGEVLEL</sequence>